<dbReference type="InterPro" id="IPR025157">
    <property type="entry name" value="Hemagglutinin_rpt"/>
</dbReference>
<dbReference type="Proteomes" id="UP000256379">
    <property type="component" value="Unassembled WGS sequence"/>
</dbReference>
<dbReference type="NCBIfam" id="TIGR01901">
    <property type="entry name" value="adhes_NPXG"/>
    <property type="match status" value="1"/>
</dbReference>
<reference evidence="3 4" key="1">
    <citation type="submission" date="2018-04" db="EMBL/GenBank/DDBJ databases">
        <title>Novel Campyloabacter and Helicobacter Species and Strains.</title>
        <authorList>
            <person name="Mannion A.J."/>
            <person name="Shen Z."/>
            <person name="Fox J.G."/>
        </authorList>
    </citation>
    <scope>NUCLEOTIDE SEQUENCE [LARGE SCALE GENOMIC DNA]</scope>
    <source>
        <strain evidence="3 4">MIT 17-337</strain>
    </source>
</reference>
<dbReference type="InterPro" id="IPR012334">
    <property type="entry name" value="Pectin_lyas_fold"/>
</dbReference>
<evidence type="ECO:0000256" key="1">
    <source>
        <dbReference type="SAM" id="SignalP"/>
    </source>
</evidence>
<dbReference type="SMART" id="SM00912">
    <property type="entry name" value="Haemagg_act"/>
    <property type="match status" value="1"/>
</dbReference>
<dbReference type="OrthoDB" id="5320496at2"/>
<proteinExistence type="predicted"/>
<keyword evidence="4" id="KW-1185">Reference proteome</keyword>
<dbReference type="SUPFAM" id="SSF51126">
    <property type="entry name" value="Pectin lyase-like"/>
    <property type="match status" value="1"/>
</dbReference>
<accession>A0A3D8IKD3</accession>
<evidence type="ECO:0000313" key="3">
    <source>
        <dbReference type="EMBL" id="RDU65385.1"/>
    </source>
</evidence>
<dbReference type="EMBL" id="NXLQ01000012">
    <property type="protein sequence ID" value="RDU65385.1"/>
    <property type="molecule type" value="Genomic_DNA"/>
</dbReference>
<protein>
    <recommendedName>
        <fullName evidence="2">Filamentous haemagglutinin FhaB/tRNA nuclease CdiA-like TPS domain-containing protein</fullName>
    </recommendedName>
</protein>
<dbReference type="Pfam" id="PF05860">
    <property type="entry name" value="TPS"/>
    <property type="match status" value="1"/>
</dbReference>
<feature type="chain" id="PRO_5017701341" description="Filamentous haemagglutinin FhaB/tRNA nuclease CdiA-like TPS domain-containing protein" evidence="1">
    <location>
        <begin position="29"/>
        <end position="1842"/>
    </location>
</feature>
<sequence>MVIFTPFIKKTITIVNVFSIIASQALFASQIVIDTTQTNINPTLTQSDNNIDIVNIAKPNQAGISNNFYHEFNVGQDGAILNNILAQEALGNTQLAGFINSNPNLDSATARLILNQVTGGNLSQLLGYLEIAGSKADMLLANPNGITCQGCGFINAGNVTLSTGSLSKEELERLNSLKEYTNSTPIFLNIKRGDIIVEALDAKNVASLTLLAKSMSVKDSLQAQNLRILLGSNQVSFSPVALLYKPIKLDNNETENALALDVAYLGSILSNKIFIVATDEGVGIRNSGMIASTASQNNGDNGFVLRADGKIEISKPIDITTISQVQNGQNTDILLDTENADKEDTKKQFAPLIYSESNIDIQAGSIENNSIIHAQNDIYLKADTILNKGFADIEKKVITTEKFNSWHPTINNVQKPSDSQYKYTIVTSQEYINEATYSPSILLGRNITIEAEDFTNDTGIIHAKDSFKNYATNFTNIAPELREIVSYENGKATTYNRYGKCVWLLEHISQDWFCSSTYTTSKFTRANEYTLLDFVAPNPSLNTIEINSINSLLTALDSSSSLQAPLYQNHYGKFILSEGFQNHLKSLHFTTIDEIQDYLYITPKNSLAEINDKSLFSQTKYKEKLQNLNSKDIALQSGISANNIHIDSQNILNSSKLSSDKNMMVNADFIINENGKIVSMEGLNLNAESFTQNGGKLKGNEVNITAKDVNISSSTISNSANQVGYRSDIWSYLTGKSQSPLAQYTESTSSNTTLGSLASIEGNAISINANNTHITGANLNAQESVLLKSDTLTIDTLATHNNYSDSVATYKSTTNIGSSIKGNNVLLETTGDMNLISTNIEAKDTLALNAGQNITIDTAKDTSFSQTQTTTTTSEFLSKTTTTEVTKDSQSTNLASNFSGNAISINANNDINAYNLNANADSVTMNADGDLLLSNRADTHNIITDTKIETSGLKFSKDDGYYRMSVGKDTTKIHENQTANTHNNASINANNITMNAGESLAIQSSDLNADSTNGTLALSGKDVSIESLDNEITTKTTTDFTSNRFGIGFEVKGVDKAVETIKENLGKAAVGSIDLASELKSQDISIGLKAGFTHINRTTTENIFDTTASSPNLTGGNITIASNNDTNIIGSNLKGNDIALSGENVNISAKEQKNQNNTQESEHTVEVSIGIGAGTKAQDTGVSLTAGYGYKNENKDTNTTANKSSHIESNNLSINAKNNASIKGSNIDTNNAEITATSFELADATNTSETDIDKHNFDIGAKLTYNGGYDFGMDTSYKYNGTNETNASSHSSNFNANNLKLTTTGDTTITGSNLSVKDTADIQTNNFNVASATHEQTKNNHSGGANAGFGIGASGFSMSLGGNYDLLISKDTTNTQSNLQLGSLNLTTTGDTTITGSNFIVKNDANIHTNNFTLKNETDTINSHTGSIKANIGYDGSETSLGGSLKYDGLDAKSNVASNMYANNLNLVAKGDTTIIGSNLVAKDNATIQTDNMKILSVKYSGYDIGIDSSGEMVVPWDGSKAHGLTHANYHWTPKYVGSSVSANNLTLNVNNDTTLQGSSINANNASITTNTLNIESTQDKSVAIGFKPDFDSVTLHDTERDTYISLDASYKATNNNAAINSNNLSINTKSDVNINGGNINSYTLNANIGGNLNITSKKDSRYGAGFDIAVGTTENLKSYQNMTGSGYFGHENGVNSQSGIASNFINMIAGNINLKGAYIEGNSGNITANSVSSSDTVNSSSHTLFTQDTIILPEPNLSVTHSSISKNINLDTKIDSYVNRSDRDHTEIANIETLGKWNDFKYDPEKTIKKEIKDFTQRTIDNAVDTAVNKVVEHLPQDSNQ</sequence>
<dbReference type="RefSeq" id="WP_115543176.1">
    <property type="nucleotide sequence ID" value="NZ_NXLQ01000012.1"/>
</dbReference>
<name>A0A3D8IKD3_9HELI</name>
<organism evidence="3 4">
    <name type="scientific">Helicobacter didelphidarum</name>
    <dbReference type="NCBI Taxonomy" id="2040648"/>
    <lineage>
        <taxon>Bacteria</taxon>
        <taxon>Pseudomonadati</taxon>
        <taxon>Campylobacterota</taxon>
        <taxon>Epsilonproteobacteria</taxon>
        <taxon>Campylobacterales</taxon>
        <taxon>Helicobacteraceae</taxon>
        <taxon>Helicobacter</taxon>
    </lineage>
</organism>
<dbReference type="InterPro" id="IPR011050">
    <property type="entry name" value="Pectin_lyase_fold/virulence"/>
</dbReference>
<dbReference type="Pfam" id="PF13332">
    <property type="entry name" value="Fil_haemagg_2"/>
    <property type="match status" value="6"/>
</dbReference>
<dbReference type="InterPro" id="IPR008638">
    <property type="entry name" value="FhaB/CdiA-like_TPS"/>
</dbReference>
<dbReference type="Gene3D" id="2.160.20.10">
    <property type="entry name" value="Single-stranded right-handed beta-helix, Pectin lyase-like"/>
    <property type="match status" value="1"/>
</dbReference>
<gene>
    <name evidence="3" type="ORF">CQA53_06320</name>
</gene>
<keyword evidence="1" id="KW-0732">Signal</keyword>
<evidence type="ECO:0000313" key="4">
    <source>
        <dbReference type="Proteomes" id="UP000256379"/>
    </source>
</evidence>
<evidence type="ECO:0000259" key="2">
    <source>
        <dbReference type="SMART" id="SM00912"/>
    </source>
</evidence>
<comment type="caution">
    <text evidence="3">The sequence shown here is derived from an EMBL/GenBank/DDBJ whole genome shotgun (WGS) entry which is preliminary data.</text>
</comment>
<feature type="domain" description="Filamentous haemagglutinin FhaB/tRNA nuclease CdiA-like TPS" evidence="2">
    <location>
        <begin position="48"/>
        <end position="171"/>
    </location>
</feature>
<dbReference type="GO" id="GO:0003824">
    <property type="term" value="F:catalytic activity"/>
    <property type="evidence" value="ECO:0007669"/>
    <property type="project" value="UniProtKB-ARBA"/>
</dbReference>
<feature type="signal peptide" evidence="1">
    <location>
        <begin position="1"/>
        <end position="28"/>
    </location>
</feature>